<name>A0ACB6S3J6_9PLEO</name>
<dbReference type="EMBL" id="MU006712">
    <property type="protein sequence ID" value="KAF2628835.1"/>
    <property type="molecule type" value="Genomic_DNA"/>
</dbReference>
<reference evidence="1" key="1">
    <citation type="journal article" date="2020" name="Stud. Mycol.">
        <title>101 Dothideomycetes genomes: a test case for predicting lifestyles and emergence of pathogens.</title>
        <authorList>
            <person name="Haridas S."/>
            <person name="Albert R."/>
            <person name="Binder M."/>
            <person name="Bloem J."/>
            <person name="Labutti K."/>
            <person name="Salamov A."/>
            <person name="Andreopoulos B."/>
            <person name="Baker S."/>
            <person name="Barry K."/>
            <person name="Bills G."/>
            <person name="Bluhm B."/>
            <person name="Cannon C."/>
            <person name="Castanera R."/>
            <person name="Culley D."/>
            <person name="Daum C."/>
            <person name="Ezra D."/>
            <person name="Gonzalez J."/>
            <person name="Henrissat B."/>
            <person name="Kuo A."/>
            <person name="Liang C."/>
            <person name="Lipzen A."/>
            <person name="Lutzoni F."/>
            <person name="Magnuson J."/>
            <person name="Mondo S."/>
            <person name="Nolan M."/>
            <person name="Ohm R."/>
            <person name="Pangilinan J."/>
            <person name="Park H.-J."/>
            <person name="Ramirez L."/>
            <person name="Alfaro M."/>
            <person name="Sun H."/>
            <person name="Tritt A."/>
            <person name="Yoshinaga Y."/>
            <person name="Zwiers L.-H."/>
            <person name="Turgeon B."/>
            <person name="Goodwin S."/>
            <person name="Spatafora J."/>
            <person name="Crous P."/>
            <person name="Grigoriev I."/>
        </authorList>
    </citation>
    <scope>NUCLEOTIDE SEQUENCE</scope>
    <source>
        <strain evidence="1">CBS 525.71</strain>
    </source>
</reference>
<dbReference type="Proteomes" id="UP000799754">
    <property type="component" value="Unassembled WGS sequence"/>
</dbReference>
<protein>
    <submittedName>
        <fullName evidence="1">Uncharacterized protein</fullName>
    </submittedName>
</protein>
<feature type="non-terminal residue" evidence="1">
    <location>
        <position position="1"/>
    </location>
</feature>
<evidence type="ECO:0000313" key="1">
    <source>
        <dbReference type="EMBL" id="KAF2628835.1"/>
    </source>
</evidence>
<comment type="caution">
    <text evidence="1">The sequence shown here is derived from an EMBL/GenBank/DDBJ whole genome shotgun (WGS) entry which is preliminary data.</text>
</comment>
<organism evidence="1 2">
    <name type="scientific">Macroventuria anomochaeta</name>
    <dbReference type="NCBI Taxonomy" id="301207"/>
    <lineage>
        <taxon>Eukaryota</taxon>
        <taxon>Fungi</taxon>
        <taxon>Dikarya</taxon>
        <taxon>Ascomycota</taxon>
        <taxon>Pezizomycotina</taxon>
        <taxon>Dothideomycetes</taxon>
        <taxon>Pleosporomycetidae</taxon>
        <taxon>Pleosporales</taxon>
        <taxon>Pleosporineae</taxon>
        <taxon>Didymellaceae</taxon>
        <taxon>Macroventuria</taxon>
    </lineage>
</organism>
<keyword evidence="2" id="KW-1185">Reference proteome</keyword>
<evidence type="ECO:0000313" key="2">
    <source>
        <dbReference type="Proteomes" id="UP000799754"/>
    </source>
</evidence>
<proteinExistence type="predicted"/>
<accession>A0ACB6S3J6</accession>
<sequence length="163" mass="18721">GQIRCARSLTRHSFSHILSSLLTASLYSALANPHCELTATLFSKHFLHRTPLRFSNNRCSTSNPLFQHIQILQLRLFRRHHTQHNRLSLGQEPRRVKLSSLICLILQKKSVVLQFEESLRNLLVTPLCEPQIVRQITAAEMNPRRQPFEMASYRVVVGAQVCA</sequence>
<gene>
    <name evidence="1" type="ORF">BU25DRAFT_466733</name>
</gene>